<dbReference type="InterPro" id="IPR050472">
    <property type="entry name" value="Anth_synth/Amidotransfase"/>
</dbReference>
<dbReference type="InterPro" id="IPR036480">
    <property type="entry name" value="CarbP_synth_ssu_N_sf"/>
</dbReference>
<dbReference type="PRINTS" id="PR00096">
    <property type="entry name" value="GATASE"/>
</dbReference>
<keyword evidence="5 8" id="KW-0067">ATP-binding</keyword>
<name>I4ACI8_DESDJ</name>
<evidence type="ECO:0000256" key="1">
    <source>
        <dbReference type="ARBA" id="ARBA00005077"/>
    </source>
</evidence>
<evidence type="ECO:0000256" key="3">
    <source>
        <dbReference type="ARBA" id="ARBA00022598"/>
    </source>
</evidence>
<dbReference type="Pfam" id="PF00117">
    <property type="entry name" value="GATase"/>
    <property type="match status" value="1"/>
</dbReference>
<dbReference type="KEGG" id="ddh:Desde_3387"/>
<feature type="binding site" evidence="8">
    <location>
        <position position="297"/>
    </location>
    <ligand>
        <name>L-glutamine</name>
        <dbReference type="ChEBI" id="CHEBI:58359"/>
    </ligand>
</feature>
<evidence type="ECO:0000256" key="4">
    <source>
        <dbReference type="ARBA" id="ARBA00022741"/>
    </source>
</evidence>
<feature type="region of interest" description="CPSase" evidence="8">
    <location>
        <begin position="1"/>
        <end position="179"/>
    </location>
</feature>
<dbReference type="SMART" id="SM01097">
    <property type="entry name" value="CPSase_sm_chain"/>
    <property type="match status" value="1"/>
</dbReference>
<dbReference type="GO" id="GO:0005524">
    <property type="term" value="F:ATP binding"/>
    <property type="evidence" value="ECO:0007669"/>
    <property type="project" value="UniProtKB-UniRule"/>
</dbReference>
<dbReference type="Pfam" id="PF00988">
    <property type="entry name" value="CPSase_sm_chain"/>
    <property type="match status" value="1"/>
</dbReference>
<feature type="binding site" evidence="8">
    <location>
        <position position="228"/>
    </location>
    <ligand>
        <name>L-glutamine</name>
        <dbReference type="ChEBI" id="CHEBI:58359"/>
    </ligand>
</feature>
<proteinExistence type="inferred from homology"/>
<dbReference type="EMBL" id="CP003348">
    <property type="protein sequence ID" value="AFM01673.1"/>
    <property type="molecule type" value="Genomic_DNA"/>
</dbReference>
<keyword evidence="4 8" id="KW-0547">Nucleotide-binding</keyword>
<dbReference type="GO" id="GO:0004088">
    <property type="term" value="F:carbamoyl-phosphate synthase (glutamine-hydrolyzing) activity"/>
    <property type="evidence" value="ECO:0007669"/>
    <property type="project" value="UniProtKB-UniRule"/>
</dbReference>
<feature type="binding site" evidence="8">
    <location>
        <position position="299"/>
    </location>
    <ligand>
        <name>L-glutamine</name>
        <dbReference type="ChEBI" id="CHEBI:58359"/>
    </ligand>
</feature>
<keyword evidence="8" id="KW-0028">Amino-acid biosynthesis</keyword>
<dbReference type="EC" id="6.3.5.5" evidence="8"/>
<keyword evidence="11" id="KW-1185">Reference proteome</keyword>
<dbReference type="GO" id="GO:0044205">
    <property type="term" value="P:'de novo' UMP biosynthetic process"/>
    <property type="evidence" value="ECO:0007669"/>
    <property type="project" value="UniProtKB-UniRule"/>
</dbReference>
<dbReference type="HAMAP" id="MF_01209">
    <property type="entry name" value="CPSase_S_chain"/>
    <property type="match status" value="1"/>
</dbReference>
<dbReference type="STRING" id="756499.Desde_3387"/>
<dbReference type="GO" id="GO:0006541">
    <property type="term" value="P:glutamine metabolic process"/>
    <property type="evidence" value="ECO:0007669"/>
    <property type="project" value="InterPro"/>
</dbReference>
<dbReference type="HOGENOM" id="CLU_035901_2_1_9"/>
<dbReference type="InterPro" id="IPR029062">
    <property type="entry name" value="Class_I_gatase-like"/>
</dbReference>
<dbReference type="InterPro" id="IPR006274">
    <property type="entry name" value="CarbamoylP_synth_ssu"/>
</dbReference>
<dbReference type="OrthoDB" id="9804328at2"/>
<dbReference type="NCBIfam" id="NF009475">
    <property type="entry name" value="PRK12838.1"/>
    <property type="match status" value="1"/>
</dbReference>
<dbReference type="CDD" id="cd01744">
    <property type="entry name" value="GATase1_CPSase"/>
    <property type="match status" value="1"/>
</dbReference>
<evidence type="ECO:0000313" key="11">
    <source>
        <dbReference type="Proteomes" id="UP000006053"/>
    </source>
</evidence>
<sequence length="363" mass="39997">MAFLVLQDGTTFEGEGFGAWPADNTMETQAGEVVFNTSMSGYQEMITDLSCTGQILVLTHPQIGNYGWHDEENEADKILLKGLVVRELSQGEGSGHKDRSLEEFCRLHKIWGLKGIDTRALTRHIRNQGTLPGVFAQTREQGMNYWGEYADNLQHREKEPHWVYQATIKESYEIPGSGPYVAVLDCGGKRNILRTLQQRGLRIRVFPAWSSAEEILATSPKGVFISNGPGDPSGLSEIIQTARALLPELPMMGICLGHQILALAAGGKTYKLPFGHRGGNHPVQDLRTGKTTMTAQNHGYAVAEDSLAGTGFQVILRNLNDGTVEGMEHTRYPIFSVQYHPEGAPGPEENKELFERFFAAVGA</sequence>
<keyword evidence="6 8" id="KW-0315">Glutamine amidotransferase</keyword>
<accession>I4ACI8</accession>
<protein>
    <recommendedName>
        <fullName evidence="8">Carbamoyl phosphate synthase small chain</fullName>
        <ecNumber evidence="8">6.3.5.5</ecNumber>
    </recommendedName>
    <alternativeName>
        <fullName evidence="8">Carbamoyl phosphate synthetase glutamine chain</fullName>
    </alternativeName>
</protein>
<evidence type="ECO:0000313" key="10">
    <source>
        <dbReference type="EMBL" id="AFM01673.1"/>
    </source>
</evidence>
<dbReference type="PANTHER" id="PTHR43418">
    <property type="entry name" value="MULTIFUNCTIONAL TRYPTOPHAN BIOSYNTHESIS PROTEIN-RELATED"/>
    <property type="match status" value="1"/>
</dbReference>
<comment type="pathway">
    <text evidence="1 8">Amino-acid biosynthesis; L-arginine biosynthesis; carbamoyl phosphate from bicarbonate: step 1/1.</text>
</comment>
<reference evidence="10 11" key="2">
    <citation type="journal article" date="2015" name="J. Bacteriol.">
        <title>Genomic, proteomic, and biochemical analysis of the organohalide respiratory pathway in Desulfitobacterium dehalogenans.</title>
        <authorList>
            <person name="Kruse T."/>
            <person name="van de Pas B.A."/>
            <person name="Atteia A."/>
            <person name="Krab K."/>
            <person name="Hagen W.R."/>
            <person name="Goodwin L."/>
            <person name="Chain P."/>
            <person name="Boeren S."/>
            <person name="Maphosa F."/>
            <person name="Schraa G."/>
            <person name="de Vos W.M."/>
            <person name="van der Oost J."/>
            <person name="Smidt H."/>
            <person name="Stams A.J."/>
        </authorList>
    </citation>
    <scope>NUCLEOTIDE SEQUENCE [LARGE SCALE GENOMIC DNA]</scope>
    <source>
        <strain evidence="11">ATCC 51507 / DSM 9161 / JW/IU-DC1</strain>
    </source>
</reference>
<dbReference type="SUPFAM" id="SSF52021">
    <property type="entry name" value="Carbamoyl phosphate synthetase, small subunit N-terminal domain"/>
    <property type="match status" value="1"/>
</dbReference>
<feature type="active site" evidence="8">
    <location>
        <position position="340"/>
    </location>
</feature>
<dbReference type="Gene3D" id="3.50.30.20">
    <property type="entry name" value="Carbamoyl-phosphate synthase small subunit, N-terminal domain"/>
    <property type="match status" value="1"/>
</dbReference>
<comment type="catalytic activity">
    <reaction evidence="7 8">
        <text>hydrogencarbonate + L-glutamine + 2 ATP + H2O = carbamoyl phosphate + L-glutamate + 2 ADP + phosphate + 2 H(+)</text>
        <dbReference type="Rhea" id="RHEA:18633"/>
        <dbReference type="ChEBI" id="CHEBI:15377"/>
        <dbReference type="ChEBI" id="CHEBI:15378"/>
        <dbReference type="ChEBI" id="CHEBI:17544"/>
        <dbReference type="ChEBI" id="CHEBI:29985"/>
        <dbReference type="ChEBI" id="CHEBI:30616"/>
        <dbReference type="ChEBI" id="CHEBI:43474"/>
        <dbReference type="ChEBI" id="CHEBI:58228"/>
        <dbReference type="ChEBI" id="CHEBI:58359"/>
        <dbReference type="ChEBI" id="CHEBI:456216"/>
        <dbReference type="EC" id="6.3.5.5"/>
    </reaction>
</comment>
<feature type="active site" evidence="8">
    <location>
        <position position="342"/>
    </location>
</feature>
<dbReference type="eggNOG" id="COG0505">
    <property type="taxonomic scope" value="Bacteria"/>
</dbReference>
<evidence type="ECO:0000256" key="5">
    <source>
        <dbReference type="ARBA" id="ARBA00022840"/>
    </source>
</evidence>
<comment type="function">
    <text evidence="8">Small subunit of the glutamine-dependent carbamoyl phosphate synthetase (CPSase). CPSase catalyzes the formation of carbamoyl phosphate from the ammonia moiety of glutamine, carbonate, and phosphate donated by ATP, constituting the first step of 2 biosynthetic pathways, one leading to arginine and/or urea and the other to pyrimidine nucleotides. The small subunit (glutamine amidotransferase) binds and cleaves glutamine to supply the large subunit with the substrate ammonia.</text>
</comment>
<comment type="pathway">
    <text evidence="8">Pyrimidine metabolism; UMP biosynthesis via de novo pathway; (S)-dihydroorotate from bicarbonate: step 1/3.</text>
</comment>
<dbReference type="UniPathway" id="UPA00068">
    <property type="reaction ID" value="UER00171"/>
</dbReference>
<dbReference type="SUPFAM" id="SSF52317">
    <property type="entry name" value="Class I glutamine amidotransferase-like"/>
    <property type="match status" value="1"/>
</dbReference>
<feature type="binding site" evidence="8">
    <location>
        <position position="256"/>
    </location>
    <ligand>
        <name>L-glutamine</name>
        <dbReference type="ChEBI" id="CHEBI:58359"/>
    </ligand>
</feature>
<evidence type="ECO:0000256" key="8">
    <source>
        <dbReference type="HAMAP-Rule" id="MF_01209"/>
    </source>
</evidence>
<dbReference type="UniPathway" id="UPA00070">
    <property type="reaction ID" value="UER00115"/>
</dbReference>
<dbReference type="InterPro" id="IPR002474">
    <property type="entry name" value="CarbamoylP_synth_ssu_N"/>
</dbReference>
<keyword evidence="3 8" id="KW-0436">Ligase</keyword>
<evidence type="ECO:0000259" key="9">
    <source>
        <dbReference type="SMART" id="SM01097"/>
    </source>
</evidence>
<comment type="subunit">
    <text evidence="8">Composed of two chains; the small (or glutamine) chain promotes the hydrolysis of glutamine to ammonia, which is used by the large (or ammonia) chain to synthesize carbamoyl phosphate. Tetramer of heterodimers (alpha,beta)4.</text>
</comment>
<evidence type="ECO:0000256" key="2">
    <source>
        <dbReference type="ARBA" id="ARBA00007800"/>
    </source>
</evidence>
<evidence type="ECO:0000256" key="6">
    <source>
        <dbReference type="ARBA" id="ARBA00022962"/>
    </source>
</evidence>
<dbReference type="Proteomes" id="UP000006053">
    <property type="component" value="Chromosome"/>
</dbReference>
<gene>
    <name evidence="8" type="primary">carA</name>
    <name evidence="10" type="ordered locus">Desde_3387</name>
</gene>
<organism evidence="10 11">
    <name type="scientific">Desulfitobacterium dehalogenans (strain ATCC 51507 / DSM 9161 / JW/IU-DC1)</name>
    <dbReference type="NCBI Taxonomy" id="756499"/>
    <lineage>
        <taxon>Bacteria</taxon>
        <taxon>Bacillati</taxon>
        <taxon>Bacillota</taxon>
        <taxon>Clostridia</taxon>
        <taxon>Eubacteriales</taxon>
        <taxon>Desulfitobacteriaceae</taxon>
        <taxon>Desulfitobacterium</taxon>
    </lineage>
</organism>
<dbReference type="InterPro" id="IPR017926">
    <property type="entry name" value="GATASE"/>
</dbReference>
<dbReference type="GO" id="GO:0006207">
    <property type="term" value="P:'de novo' pyrimidine nucleobase biosynthetic process"/>
    <property type="evidence" value="ECO:0007669"/>
    <property type="project" value="InterPro"/>
</dbReference>
<comment type="catalytic activity">
    <reaction evidence="8">
        <text>L-glutamine + H2O = L-glutamate + NH4(+)</text>
        <dbReference type="Rhea" id="RHEA:15889"/>
        <dbReference type="ChEBI" id="CHEBI:15377"/>
        <dbReference type="ChEBI" id="CHEBI:28938"/>
        <dbReference type="ChEBI" id="CHEBI:29985"/>
        <dbReference type="ChEBI" id="CHEBI:58359"/>
    </reaction>
</comment>
<evidence type="ECO:0000256" key="7">
    <source>
        <dbReference type="ARBA" id="ARBA00048816"/>
    </source>
</evidence>
<feature type="domain" description="Carbamoyl-phosphate synthase small subunit N-terminal" evidence="9">
    <location>
        <begin position="1"/>
        <end position="136"/>
    </location>
</feature>
<feature type="binding site" evidence="8">
    <location>
        <position position="259"/>
    </location>
    <ligand>
        <name>L-glutamine</name>
        <dbReference type="ChEBI" id="CHEBI:58359"/>
    </ligand>
</feature>
<dbReference type="NCBIfam" id="TIGR01368">
    <property type="entry name" value="CPSaseIIsmall"/>
    <property type="match status" value="1"/>
</dbReference>
<dbReference type="PRINTS" id="PR00097">
    <property type="entry name" value="ANTSNTHASEII"/>
</dbReference>
<feature type="binding site" evidence="8">
    <location>
        <position position="50"/>
    </location>
    <ligand>
        <name>L-glutamine</name>
        <dbReference type="ChEBI" id="CHEBI:58359"/>
    </ligand>
</feature>
<reference evidence="11" key="1">
    <citation type="submission" date="2012-06" db="EMBL/GenBank/DDBJ databases">
        <title>Complete sequence of Desulfitobacterium dehalogenans ATCC 51507.</title>
        <authorList>
            <person name="Lucas S."/>
            <person name="Han J."/>
            <person name="Lapidus A."/>
            <person name="Cheng J.-F."/>
            <person name="Goodwin L."/>
            <person name="Pitluck S."/>
            <person name="Peters L."/>
            <person name="Ovchinnikova G."/>
            <person name="Teshima H."/>
            <person name="Detter J.C."/>
            <person name="Han C."/>
            <person name="Tapia R."/>
            <person name="Land M."/>
            <person name="Hauser L."/>
            <person name="Kyrpides N."/>
            <person name="Ivanova N."/>
            <person name="Pagani I."/>
            <person name="Kruse T."/>
            <person name="de Vos W.M."/>
            <person name="Smidt H."/>
            <person name="Woyke T."/>
        </authorList>
    </citation>
    <scope>NUCLEOTIDE SEQUENCE [LARGE SCALE GENOMIC DNA]</scope>
    <source>
        <strain evidence="11">ATCC 51507 / DSM 9161 / JW/IU-DC1</strain>
    </source>
</reference>
<feature type="binding site" evidence="8">
    <location>
        <position position="300"/>
    </location>
    <ligand>
        <name>L-glutamine</name>
        <dbReference type="ChEBI" id="CHEBI:58359"/>
    </ligand>
</feature>
<dbReference type="RefSeq" id="WP_014795149.1">
    <property type="nucleotide sequence ID" value="NC_018017.1"/>
</dbReference>
<comment type="similarity">
    <text evidence="2 8">Belongs to the CarA family.</text>
</comment>
<dbReference type="Gene3D" id="3.40.50.880">
    <property type="match status" value="1"/>
</dbReference>
<dbReference type="GO" id="GO:0006526">
    <property type="term" value="P:L-arginine biosynthetic process"/>
    <property type="evidence" value="ECO:0007669"/>
    <property type="project" value="UniProtKB-UniRule"/>
</dbReference>
<feature type="binding site" evidence="8">
    <location>
        <position position="230"/>
    </location>
    <ligand>
        <name>L-glutamine</name>
        <dbReference type="ChEBI" id="CHEBI:58359"/>
    </ligand>
</feature>
<feature type="active site" description="Nucleophile" evidence="8">
    <location>
        <position position="255"/>
    </location>
</feature>
<keyword evidence="8" id="KW-0055">Arginine biosynthesis</keyword>
<dbReference type="InterPro" id="IPR035686">
    <property type="entry name" value="CPSase_GATase1"/>
</dbReference>
<dbReference type="GO" id="GO:0004359">
    <property type="term" value="F:glutaminase activity"/>
    <property type="evidence" value="ECO:0007669"/>
    <property type="project" value="RHEA"/>
</dbReference>
<keyword evidence="8" id="KW-0665">Pyrimidine biosynthesis</keyword>
<dbReference type="PRINTS" id="PR00099">
    <property type="entry name" value="CPSGATASE"/>
</dbReference>
<dbReference type="PANTHER" id="PTHR43418:SF7">
    <property type="entry name" value="CARBAMOYL-PHOSPHATE SYNTHASE SMALL CHAIN"/>
    <property type="match status" value="1"/>
</dbReference>
<dbReference type="AlphaFoldDB" id="I4ACI8"/>
<dbReference type="PROSITE" id="PS51273">
    <property type="entry name" value="GATASE_TYPE_1"/>
    <property type="match status" value="1"/>
</dbReference>